<evidence type="ECO:0000256" key="6">
    <source>
        <dbReference type="ARBA" id="ARBA00038076"/>
    </source>
</evidence>
<feature type="transmembrane region" description="Helical" evidence="7">
    <location>
        <begin position="346"/>
        <end position="365"/>
    </location>
</feature>
<comment type="caution">
    <text evidence="9">The sequence shown here is derived from an EMBL/GenBank/DDBJ whole genome shotgun (WGS) entry which is preliminary data.</text>
</comment>
<reference evidence="9 10" key="1">
    <citation type="submission" date="2010-12" db="EMBL/GenBank/DDBJ databases">
        <title>The Genome Sequence of Coprobacillus sp. strain 29_1.</title>
        <authorList>
            <consortium name="The Broad Institute Genome Sequencing Platform"/>
            <person name="Earl A."/>
            <person name="Ward D."/>
            <person name="Feldgarden M."/>
            <person name="Gevers D."/>
            <person name="Daigneault M."/>
            <person name="Sibley C.D."/>
            <person name="White A."/>
            <person name="Strauss J."/>
            <person name="Allen-Vercoe E."/>
            <person name="Young S.K."/>
            <person name="Zeng Q."/>
            <person name="Gargeya S."/>
            <person name="Fitzgerald M."/>
            <person name="Haas B."/>
            <person name="Abouelleil A."/>
            <person name="Alvarado L."/>
            <person name="Arachchi H.M."/>
            <person name="Berlin A."/>
            <person name="Brown A."/>
            <person name="Chapman S.B."/>
            <person name="Chen Z."/>
            <person name="Dunbar C."/>
            <person name="Freedman E."/>
            <person name="Gearin G."/>
            <person name="Gellesch M."/>
            <person name="Goldberg J."/>
            <person name="Griggs A."/>
            <person name="Gujja S."/>
            <person name="Heilman E."/>
            <person name="Heiman D."/>
            <person name="Howarth C."/>
            <person name="Larson L."/>
            <person name="Lui A."/>
            <person name="MacDonald P.J.P."/>
            <person name="Mehta T."/>
            <person name="Montmayeur A."/>
            <person name="Murphy C."/>
            <person name="Neiman D."/>
            <person name="Pearson M."/>
            <person name="Priest M."/>
            <person name="Roberts A."/>
            <person name="Saif S."/>
            <person name="Shea T."/>
            <person name="Shenoy N."/>
            <person name="Sisk P."/>
            <person name="Stolte C."/>
            <person name="Sykes S."/>
            <person name="White J."/>
            <person name="Yandava C."/>
            <person name="Nusbaum C."/>
            <person name="Birren B."/>
        </authorList>
    </citation>
    <scope>NUCLEOTIDE SEQUENCE [LARGE SCALE GENOMIC DNA]</scope>
    <source>
        <strain evidence="9 10">29_1</strain>
    </source>
</reference>
<dbReference type="InterPro" id="IPR023298">
    <property type="entry name" value="ATPase_P-typ_TM_dom_sf"/>
</dbReference>
<comment type="subcellular location">
    <subcellularLocation>
        <location evidence="1">Cell membrane</location>
        <topology evidence="1">Multi-pass membrane protein</topology>
    </subcellularLocation>
</comment>
<feature type="transmembrane region" description="Helical" evidence="7">
    <location>
        <begin position="715"/>
        <end position="744"/>
    </location>
</feature>
<keyword evidence="3 7" id="KW-0812">Transmembrane</keyword>
<gene>
    <name evidence="9" type="ORF">HMPREF9488_01241</name>
</gene>
<dbReference type="GO" id="GO:0005886">
    <property type="term" value="C:plasma membrane"/>
    <property type="evidence" value="ECO:0007669"/>
    <property type="project" value="UniProtKB-SubCell"/>
</dbReference>
<keyword evidence="5 7" id="KW-0472">Membrane</keyword>
<keyword evidence="10" id="KW-1185">Reference proteome</keyword>
<dbReference type="SUPFAM" id="SSF81665">
    <property type="entry name" value="Calcium ATPase, transmembrane domain M"/>
    <property type="match status" value="1"/>
</dbReference>
<feature type="transmembrane region" description="Helical" evidence="7">
    <location>
        <begin position="413"/>
        <end position="432"/>
    </location>
</feature>
<evidence type="ECO:0000256" key="1">
    <source>
        <dbReference type="ARBA" id="ARBA00004651"/>
    </source>
</evidence>
<dbReference type="GeneID" id="78230876"/>
<protein>
    <recommendedName>
        <fullName evidence="8">ABC3 transporter permease C-terminal domain-containing protein</fullName>
    </recommendedName>
</protein>
<keyword evidence="2" id="KW-1003">Cell membrane</keyword>
<dbReference type="InterPro" id="IPR003838">
    <property type="entry name" value="ABC3_permease_C"/>
</dbReference>
<dbReference type="EMBL" id="ADKX01000023">
    <property type="protein sequence ID" value="EFW05444.1"/>
    <property type="molecule type" value="Genomic_DNA"/>
</dbReference>
<feature type="domain" description="ABC3 transporter permease C-terminal" evidence="8">
    <location>
        <begin position="255"/>
        <end position="371"/>
    </location>
</feature>
<feature type="transmembrane region" description="Helical" evidence="7">
    <location>
        <begin position="750"/>
        <end position="773"/>
    </location>
</feature>
<evidence type="ECO:0000256" key="4">
    <source>
        <dbReference type="ARBA" id="ARBA00022989"/>
    </source>
</evidence>
<feature type="transmembrane region" description="Helical" evidence="7">
    <location>
        <begin position="254"/>
        <end position="276"/>
    </location>
</feature>
<dbReference type="AlphaFoldDB" id="E7G903"/>
<evidence type="ECO:0000256" key="3">
    <source>
        <dbReference type="ARBA" id="ARBA00022692"/>
    </source>
</evidence>
<comment type="similarity">
    <text evidence="6">Belongs to the ABC-4 integral membrane protein family.</text>
</comment>
<dbReference type="RefSeq" id="WP_008788357.1">
    <property type="nucleotide sequence ID" value="NZ_AKCB01000002.1"/>
</dbReference>
<proteinExistence type="inferred from homology"/>
<feature type="transmembrane region" description="Helical" evidence="7">
    <location>
        <begin position="666"/>
        <end position="685"/>
    </location>
</feature>
<evidence type="ECO:0000256" key="5">
    <source>
        <dbReference type="ARBA" id="ARBA00023136"/>
    </source>
</evidence>
<dbReference type="HOGENOM" id="CLU_365516_0_0_9"/>
<dbReference type="Pfam" id="PF02687">
    <property type="entry name" value="FtsX"/>
    <property type="match status" value="1"/>
</dbReference>
<feature type="transmembrane region" description="Helical" evidence="7">
    <location>
        <begin position="20"/>
        <end position="40"/>
    </location>
</feature>
<evidence type="ECO:0000313" key="9">
    <source>
        <dbReference type="EMBL" id="EFW05444.1"/>
    </source>
</evidence>
<dbReference type="OrthoDB" id="1655971at2"/>
<dbReference type="PANTHER" id="PTHR30572">
    <property type="entry name" value="MEMBRANE COMPONENT OF TRANSPORTER-RELATED"/>
    <property type="match status" value="1"/>
</dbReference>
<dbReference type="STRING" id="100884.GCA_000269565_03082"/>
<keyword evidence="4 7" id="KW-1133">Transmembrane helix</keyword>
<sequence length="785" mass="92522">MNKTLYRLAYRNIVKYKKHYIFVSLIIIFISVFYSTYSIVQTSYFQVSRLWNEQEYGSWYFYGQIAEPEKFDKVAYQYEDKNGFEYAYLFDQGKTENEWRVSYADQSFFELCQIRLVEGQFPQNEDEIMISEELKEDYQLNQILEIRTSSIEERELKIVGIVHNSQERYFSDIYTNIPDKYETTTIFSDRNLAVRKENMGDYYVLDISLPHFTEHYSGTVIDVELDTDNHWEHNPYGYNHNESMANFQEKQTDLFILLQVLLITSFVLITFTSASLKQRVQEFALMRGIGMTTRQLILMSFYENVLCLIIAIMIGTLLSPLISYIIMLGVDSLLGYFAFILSSQQLFVNGVIILICMSITLLYPISKSSKRALSGTFDSYTFQYIQVRYRNLHYQNKWRLAWRELKTNKKMHFFLIIVLCFHTGLFLINTIITTYNELSQEESLENYTTVEYEKTKRLSIFGEYDLSSLNIPNTYYTYVKSDIPCQYENQDVFLNQVFTCDQEIIEKSDIKGRKPVNDYEALIVGDISPYHLEENVSEGEIQTVHTNMDRLLIGDTLVLNNQEIEIVGSIEPADTIETRTWYGDDYYEGYYTAIDYGIYISSPLYQKIKDGYESEYINIFYEDDNERNLYIQNIEKLYPELLGNIEIQDHYIFGFSNLNSAPETFFNSYVLCGSFVICIFLCSFMNKNEMVSRKNDYALMQLIGMTKKDLLIKQLLKGFIIFIIITCFNLLLIALECFYLRYFLFPYVEFIIVSMITLIVCFIVYSFPLLTILKKKPLDNLIKTE</sequence>
<dbReference type="PANTHER" id="PTHR30572:SF4">
    <property type="entry name" value="ABC TRANSPORTER PERMEASE YTRF"/>
    <property type="match status" value="1"/>
</dbReference>
<evidence type="ECO:0000256" key="7">
    <source>
        <dbReference type="SAM" id="Phobius"/>
    </source>
</evidence>
<evidence type="ECO:0000259" key="8">
    <source>
        <dbReference type="Pfam" id="PF02687"/>
    </source>
</evidence>
<organism evidence="9 10">
    <name type="scientific">Coprobacillus cateniformis</name>
    <dbReference type="NCBI Taxonomy" id="100884"/>
    <lineage>
        <taxon>Bacteria</taxon>
        <taxon>Bacillati</taxon>
        <taxon>Bacillota</taxon>
        <taxon>Erysipelotrichia</taxon>
        <taxon>Erysipelotrichales</taxon>
        <taxon>Coprobacillaceae</taxon>
        <taxon>Coprobacillus</taxon>
    </lineage>
</organism>
<evidence type="ECO:0000256" key="2">
    <source>
        <dbReference type="ARBA" id="ARBA00022475"/>
    </source>
</evidence>
<evidence type="ECO:0000313" key="10">
    <source>
        <dbReference type="Proteomes" id="UP000003157"/>
    </source>
</evidence>
<dbReference type="eggNOG" id="COG0577">
    <property type="taxonomic scope" value="Bacteria"/>
</dbReference>
<dbReference type="Proteomes" id="UP000003157">
    <property type="component" value="Unassembled WGS sequence"/>
</dbReference>
<name>E7G903_9FIRM</name>
<feature type="transmembrane region" description="Helical" evidence="7">
    <location>
        <begin position="296"/>
        <end position="326"/>
    </location>
</feature>
<accession>E7G903</accession>
<dbReference type="InterPro" id="IPR050250">
    <property type="entry name" value="Macrolide_Exporter_MacB"/>
</dbReference>
<dbReference type="GO" id="GO:0022857">
    <property type="term" value="F:transmembrane transporter activity"/>
    <property type="evidence" value="ECO:0007669"/>
    <property type="project" value="TreeGrafter"/>
</dbReference>